<evidence type="ECO:0000313" key="3">
    <source>
        <dbReference type="Proteomes" id="UP001316803"/>
    </source>
</evidence>
<accession>A0AAN8I9E0</accession>
<sequence>MAQQYQAYSKPTYDDSSAHGPLQIHSPPPPNYAHAPDSYPVHHPQQNMSNMTTQQPAEFYRAPQPMSEKPQLVAQTHSHEHGHSHVHGPKFGNKWTFGLFDCFSPLSTCCLSWWCSCFLFGKTYDREHGKGETSGCNGMCCAWYCAACLGFQSCLQCIVRTQQRERHGIEGSSEEKESIVRNTGIDPKTKVAYQPLPQGMEYPA</sequence>
<organism evidence="2 3">
    <name type="scientific">Knufia fluminis</name>
    <dbReference type="NCBI Taxonomy" id="191047"/>
    <lineage>
        <taxon>Eukaryota</taxon>
        <taxon>Fungi</taxon>
        <taxon>Dikarya</taxon>
        <taxon>Ascomycota</taxon>
        <taxon>Pezizomycotina</taxon>
        <taxon>Eurotiomycetes</taxon>
        <taxon>Chaetothyriomycetidae</taxon>
        <taxon>Chaetothyriales</taxon>
        <taxon>Trichomeriaceae</taxon>
        <taxon>Knufia</taxon>
    </lineage>
</organism>
<evidence type="ECO:0008006" key="4">
    <source>
        <dbReference type="Google" id="ProtNLM"/>
    </source>
</evidence>
<dbReference type="Proteomes" id="UP001316803">
    <property type="component" value="Unassembled WGS sequence"/>
</dbReference>
<gene>
    <name evidence="2" type="ORF">OHC33_004773</name>
</gene>
<comment type="caution">
    <text evidence="2">The sequence shown here is derived from an EMBL/GenBank/DDBJ whole genome shotgun (WGS) entry which is preliminary data.</text>
</comment>
<evidence type="ECO:0000256" key="1">
    <source>
        <dbReference type="SAM" id="MobiDB-lite"/>
    </source>
</evidence>
<name>A0AAN8I9E0_9EURO</name>
<feature type="region of interest" description="Disordered" evidence="1">
    <location>
        <begin position="1"/>
        <end position="48"/>
    </location>
</feature>
<dbReference type="AlphaFoldDB" id="A0AAN8I9E0"/>
<keyword evidence="3" id="KW-1185">Reference proteome</keyword>
<protein>
    <recommendedName>
        <fullName evidence="4">PLAC8 family-domain-containing protein</fullName>
    </recommendedName>
</protein>
<proteinExistence type="predicted"/>
<dbReference type="InterPro" id="IPR006461">
    <property type="entry name" value="PLAC_motif_containing"/>
</dbReference>
<dbReference type="EMBL" id="JAKLMC020000009">
    <property type="protein sequence ID" value="KAK5954200.1"/>
    <property type="molecule type" value="Genomic_DNA"/>
</dbReference>
<dbReference type="PANTHER" id="PTHR15907">
    <property type="entry name" value="DUF614 FAMILY PROTEIN-RELATED"/>
    <property type="match status" value="1"/>
</dbReference>
<dbReference type="NCBIfam" id="TIGR01571">
    <property type="entry name" value="A_thal_Cys_rich"/>
    <property type="match status" value="1"/>
</dbReference>
<dbReference type="Pfam" id="PF04749">
    <property type="entry name" value="PLAC8"/>
    <property type="match status" value="1"/>
</dbReference>
<evidence type="ECO:0000313" key="2">
    <source>
        <dbReference type="EMBL" id="KAK5954200.1"/>
    </source>
</evidence>
<reference evidence="2 3" key="1">
    <citation type="submission" date="2022-12" db="EMBL/GenBank/DDBJ databases">
        <title>Genomic features and morphological characterization of a novel Knufia sp. strain isolated from spacecraft assembly facility.</title>
        <authorList>
            <person name="Teixeira M."/>
            <person name="Chander A.M."/>
            <person name="Stajich J.E."/>
            <person name="Venkateswaran K."/>
        </authorList>
    </citation>
    <scope>NUCLEOTIDE SEQUENCE [LARGE SCALE GENOMIC DNA]</scope>
    <source>
        <strain evidence="2 3">FJI-L2-BK-P2</strain>
    </source>
</reference>